<reference evidence="1 2" key="1">
    <citation type="journal article" date="2020" name="ISME J.">
        <title>Uncovering the hidden diversity of litter-decomposition mechanisms in mushroom-forming fungi.</title>
        <authorList>
            <person name="Floudas D."/>
            <person name="Bentzer J."/>
            <person name="Ahren D."/>
            <person name="Johansson T."/>
            <person name="Persson P."/>
            <person name="Tunlid A."/>
        </authorList>
    </citation>
    <scope>NUCLEOTIDE SEQUENCE [LARGE SCALE GENOMIC DNA]</scope>
    <source>
        <strain evidence="1 2">CBS 101986</strain>
    </source>
</reference>
<organism evidence="1 2">
    <name type="scientific">Psilocybe cf. subviscida</name>
    <dbReference type="NCBI Taxonomy" id="2480587"/>
    <lineage>
        <taxon>Eukaryota</taxon>
        <taxon>Fungi</taxon>
        <taxon>Dikarya</taxon>
        <taxon>Basidiomycota</taxon>
        <taxon>Agaricomycotina</taxon>
        <taxon>Agaricomycetes</taxon>
        <taxon>Agaricomycetidae</taxon>
        <taxon>Agaricales</taxon>
        <taxon>Agaricineae</taxon>
        <taxon>Strophariaceae</taxon>
        <taxon>Psilocybe</taxon>
    </lineage>
</organism>
<evidence type="ECO:0000313" key="2">
    <source>
        <dbReference type="Proteomes" id="UP000567179"/>
    </source>
</evidence>
<dbReference type="Proteomes" id="UP000567179">
    <property type="component" value="Unassembled WGS sequence"/>
</dbReference>
<dbReference type="EMBL" id="JAACJJ010000028">
    <property type="protein sequence ID" value="KAF5321627.1"/>
    <property type="molecule type" value="Genomic_DNA"/>
</dbReference>
<dbReference type="AlphaFoldDB" id="A0A8H5F2X4"/>
<proteinExistence type="predicted"/>
<accession>A0A8H5F2X4</accession>
<sequence>MDQDGKADQSANSPTSDVSIGKIMLTLCTPSDTVSGYRHVVIPFPASYKTACAEARKAFAAQMSQYTGDVALRQATQRKDGQYVWSIIHEAAWDTILEQNGEEVGVFLNDEPDKIPYNRSKIGGDSDGAILKVTRTSKLREYSLPPPEDFIYTMHFLAACVEALRTFASYIPTDTGTVSLRQAVQRMNGKYVWSIINEDAWDSVLEKKGAEIGVFLPDASPGEMEYESPKSQSTQPHSRLVSFLFYHHDGYVGFGTVKVIRSFEAIQRRYGQAMWSIIPEDSWDTALEKSGEEIGVFLPDVPPESVPYQQAPKKLVRFQYIDPTDDEPVSVIKAVGALKECADFRDALCRQKGWPRYSVHYDSRMVGTEREQVFYKTRVSSPESKPDWCVLQKSDPEMFSILLAKHSEPMAIYLAPK</sequence>
<dbReference type="OrthoDB" id="3063824at2759"/>
<name>A0A8H5F2X4_9AGAR</name>
<protein>
    <submittedName>
        <fullName evidence="1">Uncharacterized protein</fullName>
    </submittedName>
</protein>
<comment type="caution">
    <text evidence="1">The sequence shown here is derived from an EMBL/GenBank/DDBJ whole genome shotgun (WGS) entry which is preliminary data.</text>
</comment>
<keyword evidence="2" id="KW-1185">Reference proteome</keyword>
<gene>
    <name evidence="1" type="ORF">D9619_002280</name>
</gene>
<evidence type="ECO:0000313" key="1">
    <source>
        <dbReference type="EMBL" id="KAF5321627.1"/>
    </source>
</evidence>